<comment type="caution">
    <text evidence="1">The sequence shown here is derived from an EMBL/GenBank/DDBJ whole genome shotgun (WGS) entry which is preliminary data.</text>
</comment>
<dbReference type="Proteomes" id="UP000247454">
    <property type="component" value="Unassembled WGS sequence"/>
</dbReference>
<evidence type="ECO:0008006" key="3">
    <source>
        <dbReference type="Google" id="ProtNLM"/>
    </source>
</evidence>
<evidence type="ECO:0000313" key="1">
    <source>
        <dbReference type="EMBL" id="PYE86912.1"/>
    </source>
</evidence>
<proteinExistence type="predicted"/>
<organism evidence="1 2">
    <name type="scientific">Phyllobacterium leguminum</name>
    <dbReference type="NCBI Taxonomy" id="314237"/>
    <lineage>
        <taxon>Bacteria</taxon>
        <taxon>Pseudomonadati</taxon>
        <taxon>Pseudomonadota</taxon>
        <taxon>Alphaproteobacteria</taxon>
        <taxon>Hyphomicrobiales</taxon>
        <taxon>Phyllobacteriaceae</taxon>
        <taxon>Phyllobacterium</taxon>
    </lineage>
</organism>
<dbReference type="AlphaFoldDB" id="A0A318SXY8"/>
<gene>
    <name evidence="1" type="ORF">C7477_11850</name>
</gene>
<name>A0A318SXY8_9HYPH</name>
<dbReference type="OrthoDB" id="2081253at2"/>
<dbReference type="EMBL" id="QJTF01000018">
    <property type="protein sequence ID" value="PYE86912.1"/>
    <property type="molecule type" value="Genomic_DNA"/>
</dbReference>
<keyword evidence="2" id="KW-1185">Reference proteome</keyword>
<sequence length="152" mass="16524">MAGKTKSLKWYGKAVNKKMEAAQIEGVDRTMAASVVQAKANHEWQNRTGILEGGIDIVAYGRPEKGGVRGVWGVRDVVYALIHEIGGIIRPKNAKALAIPDPDNPGGVLLVKSVTIPARPYLRPAADKEYLKLAGRIKKAFERKKKTPKQGA</sequence>
<protein>
    <recommendedName>
        <fullName evidence="3">HK97 gp10 family phage protein</fullName>
    </recommendedName>
</protein>
<dbReference type="RefSeq" id="WP_110753341.1">
    <property type="nucleotide sequence ID" value="NZ_QJTF01000018.1"/>
</dbReference>
<reference evidence="1 2" key="1">
    <citation type="submission" date="2018-06" db="EMBL/GenBank/DDBJ databases">
        <title>Genomic Encyclopedia of Type Strains, Phase III (KMG-III): the genomes of soil and plant-associated and newly described type strains.</title>
        <authorList>
            <person name="Whitman W."/>
        </authorList>
    </citation>
    <scope>NUCLEOTIDE SEQUENCE [LARGE SCALE GENOMIC DNA]</scope>
    <source>
        <strain evidence="1 2">ORS 1419</strain>
    </source>
</reference>
<evidence type="ECO:0000313" key="2">
    <source>
        <dbReference type="Proteomes" id="UP000247454"/>
    </source>
</evidence>
<accession>A0A318SXY8</accession>